<reference evidence="1 2" key="1">
    <citation type="journal article" date="2017" name="Mol. Biol. Evol.">
        <title>The 4-celled Tetrabaena socialis nuclear genome reveals the essential components for genetic control of cell number at the origin of multicellularity in the volvocine lineage.</title>
        <authorList>
            <person name="Featherston J."/>
            <person name="Arakaki Y."/>
            <person name="Hanschen E.R."/>
            <person name="Ferris P.J."/>
            <person name="Michod R.E."/>
            <person name="Olson B.J.S.C."/>
            <person name="Nozaki H."/>
            <person name="Durand P.M."/>
        </authorList>
    </citation>
    <scope>NUCLEOTIDE SEQUENCE [LARGE SCALE GENOMIC DNA]</scope>
    <source>
        <strain evidence="1 2">NIES-571</strain>
    </source>
</reference>
<dbReference type="GO" id="GO:0004620">
    <property type="term" value="F:phospholipase activity"/>
    <property type="evidence" value="ECO:0007669"/>
    <property type="project" value="TreeGrafter"/>
</dbReference>
<dbReference type="GO" id="GO:0071944">
    <property type="term" value="C:cell periphery"/>
    <property type="evidence" value="ECO:0007669"/>
    <property type="project" value="TreeGrafter"/>
</dbReference>
<dbReference type="PANTHER" id="PTHR12393">
    <property type="entry name" value="SPHINGOMYELIN PHOSPHODIESTERASE RELATED"/>
    <property type="match status" value="1"/>
</dbReference>
<organism evidence="1 2">
    <name type="scientific">Tetrabaena socialis</name>
    <dbReference type="NCBI Taxonomy" id="47790"/>
    <lineage>
        <taxon>Eukaryota</taxon>
        <taxon>Viridiplantae</taxon>
        <taxon>Chlorophyta</taxon>
        <taxon>core chlorophytes</taxon>
        <taxon>Chlorophyceae</taxon>
        <taxon>CS clade</taxon>
        <taxon>Chlamydomonadales</taxon>
        <taxon>Tetrabaenaceae</taxon>
        <taxon>Tetrabaena</taxon>
    </lineage>
</organism>
<evidence type="ECO:0000313" key="1">
    <source>
        <dbReference type="EMBL" id="PNH02876.1"/>
    </source>
</evidence>
<proteinExistence type="predicted"/>
<dbReference type="EMBL" id="PGGS01000582">
    <property type="protein sequence ID" value="PNH02876.1"/>
    <property type="molecule type" value="Genomic_DNA"/>
</dbReference>
<dbReference type="GO" id="GO:0046513">
    <property type="term" value="P:ceramide biosynthetic process"/>
    <property type="evidence" value="ECO:0007669"/>
    <property type="project" value="TreeGrafter"/>
</dbReference>
<dbReference type="GO" id="GO:0005783">
    <property type="term" value="C:endoplasmic reticulum"/>
    <property type="evidence" value="ECO:0007669"/>
    <property type="project" value="TreeGrafter"/>
</dbReference>
<dbReference type="InterPro" id="IPR036770">
    <property type="entry name" value="Ankyrin_rpt-contain_sf"/>
</dbReference>
<protein>
    <recommendedName>
        <fullName evidence="3">Ankyrin repeat domain-containing protein</fullName>
    </recommendedName>
</protein>
<dbReference type="Gene3D" id="1.25.40.20">
    <property type="entry name" value="Ankyrin repeat-containing domain"/>
    <property type="match status" value="2"/>
</dbReference>
<dbReference type="Proteomes" id="UP000236333">
    <property type="component" value="Unassembled WGS sequence"/>
</dbReference>
<gene>
    <name evidence="1" type="ORF">TSOC_011106</name>
</gene>
<dbReference type="SUPFAM" id="SSF48403">
    <property type="entry name" value="Ankyrin repeat"/>
    <property type="match status" value="1"/>
</dbReference>
<evidence type="ECO:0008006" key="3">
    <source>
        <dbReference type="Google" id="ProtNLM"/>
    </source>
</evidence>
<sequence>ARWACGLRLVNKAVAAQFRGPQHTTVRLSQPVPHFAFAQHAGSEAMRRLTLRQRRVQLPCLTARSGSIPNLEWLFARGDDFMAPPPVEVLEAAAAAGQMEVCRWLREQGCTPTKGVLVAAAGSGQQAVCEWLLADGCLDDYYCETVAAAAARGGHVGLMDWLLLHIADEPDVFHLLQSAAEGCDLPTLQRLHRDHLDSNGGELPAGFYNGGPYNYIEHFSSTVFSRGVASPTADWQEKLVWLEGRQSVVTCDGALERADWRSRLEWLQQRGYPLNVHTAAHEAVQLGNVDALQYLLAEGAAVPSGPRHPASAADPRPPWLLSRDLMTLKVLHEYAGNVGMLNALIAAASQGCLATVTWLVGVLGADNVLFPELLVAAARSGCFELLAWLHEHGCECNESVFTAAADAGCEEQIEWLAERGYPMEEDGQPFTQAVLSSDLATLSCLQRLGCRMSQEEAAFTSAVEYCALRDIKELGGLRWMLEQGCPVDWTAVEQAAQSIGSHMGDSGRPNTVLRAWVKEQRAQRE</sequence>
<comment type="caution">
    <text evidence="1">The sequence shown here is derived from an EMBL/GenBank/DDBJ whole genome shotgun (WGS) entry which is preliminary data.</text>
</comment>
<feature type="non-terminal residue" evidence="1">
    <location>
        <position position="525"/>
    </location>
</feature>
<name>A0A2J7ZRI6_9CHLO</name>
<dbReference type="GO" id="GO:0016020">
    <property type="term" value="C:membrane"/>
    <property type="evidence" value="ECO:0007669"/>
    <property type="project" value="TreeGrafter"/>
</dbReference>
<accession>A0A2J7ZRI6</accession>
<dbReference type="AlphaFoldDB" id="A0A2J7ZRI6"/>
<feature type="non-terminal residue" evidence="1">
    <location>
        <position position="1"/>
    </location>
</feature>
<dbReference type="OrthoDB" id="411716at2759"/>
<dbReference type="GO" id="GO:0030149">
    <property type="term" value="P:sphingolipid catabolic process"/>
    <property type="evidence" value="ECO:0007669"/>
    <property type="project" value="TreeGrafter"/>
</dbReference>
<dbReference type="PANTHER" id="PTHR12393:SF6">
    <property type="entry name" value="SPHINGOMYELIN PHOSPHODIESTERASE 2"/>
    <property type="match status" value="1"/>
</dbReference>
<evidence type="ECO:0000313" key="2">
    <source>
        <dbReference type="Proteomes" id="UP000236333"/>
    </source>
</evidence>
<keyword evidence="2" id="KW-1185">Reference proteome</keyword>